<dbReference type="Pfam" id="PF00756">
    <property type="entry name" value="Esterase"/>
    <property type="match status" value="1"/>
</dbReference>
<sequence length="238" mass="27700">MGLQEVQKILWNGRLLTIALPEHYEDDNSDPVPFHTVIVQDGSYLFDKLVEDYPSNVMFVGVEPVERNREYTPWIEDVSGQHYGGEAEQYLDLLEFELIPYLKERYHIFDESEYLTIGGGSFGALLSIFALVTRPHLFGKYLVMSASMWYPGFIDFLKKADNIEYPRDVYWYVGELEGAEYPNILKNMVPCTKEGVEILKEKLVNPDSRLTFVIHPEGIHRHHFFETYFAEGINKILY</sequence>
<evidence type="ECO:0008006" key="2">
    <source>
        <dbReference type="Google" id="ProtNLM"/>
    </source>
</evidence>
<dbReference type="PANTHER" id="PTHR48098">
    <property type="entry name" value="ENTEROCHELIN ESTERASE-RELATED"/>
    <property type="match status" value="1"/>
</dbReference>
<dbReference type="InterPro" id="IPR000801">
    <property type="entry name" value="Esterase-like"/>
</dbReference>
<dbReference type="InterPro" id="IPR029058">
    <property type="entry name" value="AB_hydrolase_fold"/>
</dbReference>
<evidence type="ECO:0000313" key="1">
    <source>
        <dbReference type="EMBL" id="ATZ72060.1"/>
    </source>
</evidence>
<dbReference type="RefSeq" id="WP_261797359.1">
    <property type="nucleotide sequence ID" value="NZ_CABIVY010000030.1"/>
</dbReference>
<reference evidence="1" key="1">
    <citation type="submission" date="2017-11" db="EMBL/GenBank/DDBJ databases">
        <title>Characterization of MphC-encoding regions from staphylococci of animal origin.</title>
        <authorList>
            <person name="Papagiannitsis C.C."/>
            <person name="Petinaki E."/>
        </authorList>
    </citation>
    <scope>NUCLEOTIDE SEQUENCE</scope>
    <source>
        <strain evidence="1">Sle-091lar</strain>
    </source>
</reference>
<name>A0A2H4UFN6_MAMLE</name>
<dbReference type="EMBL" id="MG557991">
    <property type="protein sequence ID" value="ATZ72060.1"/>
    <property type="molecule type" value="Genomic_DNA"/>
</dbReference>
<dbReference type="InterPro" id="IPR050583">
    <property type="entry name" value="Mycobacterial_A85_antigen"/>
</dbReference>
<accession>A0A2H4UFN6</accession>
<dbReference type="AlphaFoldDB" id="A0A2H4UFN6"/>
<dbReference type="SUPFAM" id="SSF53474">
    <property type="entry name" value="alpha/beta-Hydrolases"/>
    <property type="match status" value="1"/>
</dbReference>
<proteinExistence type="predicted"/>
<dbReference type="PANTHER" id="PTHR48098:SF6">
    <property type="entry name" value="FERRI-BACILLIBACTIN ESTERASE BESA"/>
    <property type="match status" value="1"/>
</dbReference>
<protein>
    <recommendedName>
        <fullName evidence="2">Esterase</fullName>
    </recommendedName>
</protein>
<dbReference type="Gene3D" id="3.40.50.1820">
    <property type="entry name" value="alpha/beta hydrolase"/>
    <property type="match status" value="1"/>
</dbReference>
<organism evidence="1">
    <name type="scientific">Mammaliicoccus lentus</name>
    <name type="common">Staphylococcus lentus</name>
    <dbReference type="NCBI Taxonomy" id="42858"/>
    <lineage>
        <taxon>Bacteria</taxon>
        <taxon>Bacillati</taxon>
        <taxon>Bacillota</taxon>
        <taxon>Bacilli</taxon>
        <taxon>Bacillales</taxon>
        <taxon>Staphylococcaceae</taxon>
        <taxon>Mammaliicoccus</taxon>
    </lineage>
</organism>